<evidence type="ECO:0000256" key="3">
    <source>
        <dbReference type="ARBA" id="ARBA00019274"/>
    </source>
</evidence>
<keyword evidence="18 20" id="KW-0899">Viral immunoevasion</keyword>
<dbReference type="EMBL" id="MG923582">
    <property type="protein sequence ID" value="AYE20351.1"/>
    <property type="molecule type" value="Genomic_DNA"/>
</dbReference>
<keyword evidence="10" id="KW-0863">Zinc-finger</keyword>
<keyword evidence="9" id="KW-0479">Metal-binding</keyword>
<evidence type="ECO:0000256" key="2">
    <source>
        <dbReference type="ARBA" id="ARBA00007334"/>
    </source>
</evidence>
<keyword evidence="7 20" id="KW-0945">Host-virus interaction</keyword>
<evidence type="ECO:0000256" key="16">
    <source>
        <dbReference type="ARBA" id="ARBA00023163"/>
    </source>
</evidence>
<feature type="compositionally biased region" description="Low complexity" evidence="21">
    <location>
        <begin position="205"/>
        <end position="214"/>
    </location>
</feature>
<evidence type="ECO:0000256" key="10">
    <source>
        <dbReference type="ARBA" id="ARBA00022771"/>
    </source>
</evidence>
<dbReference type="GO" id="GO:0006355">
    <property type="term" value="P:regulation of DNA-templated transcription"/>
    <property type="evidence" value="ECO:0007669"/>
    <property type="project" value="InterPro"/>
</dbReference>
<evidence type="ECO:0000256" key="6">
    <source>
        <dbReference type="ARBA" id="ARBA00022562"/>
    </source>
</evidence>
<accession>A0A386NAE6</accession>
<keyword evidence="19" id="KW-1078">G1/S host cell cycle checkpoint dysregulation by virus</keyword>
<keyword evidence="14 20" id="KW-0805">Transcription regulation</keyword>
<protein>
    <recommendedName>
        <fullName evidence="3 20">Early E1A protein</fullName>
    </recommendedName>
</protein>
<evidence type="ECO:0000256" key="21">
    <source>
        <dbReference type="SAM" id="MobiDB-lite"/>
    </source>
</evidence>
<evidence type="ECO:0000256" key="18">
    <source>
        <dbReference type="ARBA" id="ARBA00023280"/>
    </source>
</evidence>
<evidence type="ECO:0000256" key="7">
    <source>
        <dbReference type="ARBA" id="ARBA00022581"/>
    </source>
</evidence>
<proteinExistence type="inferred from homology"/>
<evidence type="ECO:0000256" key="12">
    <source>
        <dbReference type="ARBA" id="ARBA00022833"/>
    </source>
</evidence>
<dbReference type="GO" id="GO:0046872">
    <property type="term" value="F:metal ion binding"/>
    <property type="evidence" value="ECO:0007669"/>
    <property type="project" value="UniProtKB-UniRule"/>
</dbReference>
<evidence type="ECO:0000256" key="9">
    <source>
        <dbReference type="ARBA" id="ARBA00022723"/>
    </source>
</evidence>
<keyword evidence="11" id="KW-1114">Inhibition of host interferon signaling pathway by virus</keyword>
<name>A0A386NAE6_ADE07</name>
<evidence type="ECO:0000256" key="11">
    <source>
        <dbReference type="ARBA" id="ARBA00022830"/>
    </source>
</evidence>
<dbReference type="Pfam" id="PF02703">
    <property type="entry name" value="Adeno_E1A"/>
    <property type="match status" value="2"/>
</dbReference>
<comment type="similarity">
    <text evidence="2 20">Belongs to the adenoviridae E1A protein family.</text>
</comment>
<keyword evidence="17" id="KW-0922">Interferon antiviral system evasion</keyword>
<reference evidence="22" key="1">
    <citation type="submission" date="2018-02" db="EMBL/GenBank/DDBJ databases">
        <title>Complete genome sequences of human adenoviruses type 7.</title>
        <authorList>
            <person name="Egorova A.A."/>
            <person name="Fadeev A.V."/>
            <person name="Slita A.V."/>
            <person name="Grudinin M.P."/>
            <person name="Amosova I.V."/>
            <person name="Lvov N.I."/>
            <person name="Komissarov A.B."/>
        </authorList>
    </citation>
    <scope>NUCLEOTIDE SEQUENCE [LARGE SCALE GENOMIC DNA]</scope>
    <source>
        <strain evidence="22">HAdV/Saint-Petersburg/43/2013</strain>
    </source>
</reference>
<evidence type="ECO:0000313" key="22">
    <source>
        <dbReference type="EMBL" id="AYE20351.1"/>
    </source>
</evidence>
<keyword evidence="8" id="KW-1090">Inhibition of host innate immune response by virus</keyword>
<evidence type="ECO:0000256" key="13">
    <source>
        <dbReference type="ARBA" id="ARBA00022961"/>
    </source>
</evidence>
<keyword evidence="5" id="KW-0244">Early protein</keyword>
<evidence type="ECO:0000256" key="8">
    <source>
        <dbReference type="ARBA" id="ARBA00022632"/>
    </source>
</evidence>
<feature type="region of interest" description="Disordered" evidence="21">
    <location>
        <begin position="200"/>
        <end position="263"/>
    </location>
</feature>
<organismHost>
    <name type="scientific">Homo sapiens</name>
    <name type="common">Human</name>
    <dbReference type="NCBI Taxonomy" id="9606"/>
</organismHost>
<dbReference type="PIRSF" id="PIRSF003669">
    <property type="entry name" value="Aden_E1A"/>
    <property type="match status" value="1"/>
</dbReference>
<dbReference type="InterPro" id="IPR014410">
    <property type="entry name" value="Aden_E1A"/>
</dbReference>
<keyword evidence="6" id="KW-1048">Host nucleus</keyword>
<evidence type="ECO:0000256" key="1">
    <source>
        <dbReference type="ARBA" id="ARBA00004147"/>
    </source>
</evidence>
<keyword evidence="16 20" id="KW-0804">Transcription</keyword>
<dbReference type="GO" id="GO:0039645">
    <property type="term" value="P:symbiont-mediated perturbation of host cell cycle G1/S transition checkpoint"/>
    <property type="evidence" value="ECO:0007669"/>
    <property type="project" value="UniProtKB-UniRule"/>
</dbReference>
<evidence type="ECO:0000256" key="4">
    <source>
        <dbReference type="ARBA" id="ARBA00022504"/>
    </source>
</evidence>
<evidence type="ECO:0000256" key="19">
    <source>
        <dbReference type="ARBA" id="ARBA00023309"/>
    </source>
</evidence>
<evidence type="ECO:0000256" key="17">
    <source>
        <dbReference type="ARBA" id="ARBA00023258"/>
    </source>
</evidence>
<keyword evidence="4" id="KW-1121">Modulation of host cell cycle by virus</keyword>
<keyword evidence="15 20" id="KW-0010">Activator</keyword>
<comment type="function">
    <text evidence="20">Plays a role in viral genome replication by driving entry of quiescent cells into the cell cycle.</text>
</comment>
<organism evidence="22">
    <name type="scientific">Human adenovirus B serotype 7</name>
    <name type="common">HAdV-7</name>
    <name type="synonym">Human adenovirus 7</name>
    <dbReference type="NCBI Taxonomy" id="10519"/>
    <lineage>
        <taxon>Viruses</taxon>
        <taxon>Varidnaviria</taxon>
        <taxon>Bamfordvirae</taxon>
        <taxon>Preplasmiviricota</taxon>
        <taxon>Polisuviricotina</taxon>
        <taxon>Pharingeaviricetes</taxon>
        <taxon>Rowavirales</taxon>
        <taxon>Adenoviridae</taxon>
        <taxon>Mastadenovirus</taxon>
        <taxon>Mastadenovirus blackbeardi</taxon>
        <taxon>Human mastadenovirus B</taxon>
    </lineage>
</organism>
<evidence type="ECO:0000256" key="14">
    <source>
        <dbReference type="ARBA" id="ARBA00023015"/>
    </source>
</evidence>
<evidence type="ECO:0000256" key="20">
    <source>
        <dbReference type="PIRNR" id="PIRNR003669"/>
    </source>
</evidence>
<comment type="subcellular location">
    <subcellularLocation>
        <location evidence="1">Host nucleus</location>
    </subcellularLocation>
</comment>
<keyword evidence="12" id="KW-0862">Zinc</keyword>
<sequence length="263" mass="28688">MRHLRFLPQEIISSETGIEILEFVVNTLMGDDPEPPVQPFDPPTLHDLYDLEVDGPEDPNEEAVNGFFTDSMLLAADEGLDINPPPETLVTPGVVVESGRGGKKLPDLGAAEMDLRCYEEGFPPSDDEDGETEQSIHTAVNEGVKAASDVFKLDCPELPGHGCKSCEFHRNNTGMKELLCSLCYMRMHCHFIYSKCPVSDDESPSPDSTTSPPEIQAPAPANVCKPIPVKPKPGKRPAVDKLEDLLEGGDGPLDLSTRKLPRQ</sequence>
<keyword evidence="13" id="KW-1105">Inhibition of host STAT1 by virus</keyword>
<evidence type="ECO:0000256" key="15">
    <source>
        <dbReference type="ARBA" id="ARBA00023159"/>
    </source>
</evidence>
<dbReference type="Proteomes" id="UP000316029">
    <property type="component" value="Segment"/>
</dbReference>
<evidence type="ECO:0000256" key="5">
    <source>
        <dbReference type="ARBA" id="ARBA00022518"/>
    </source>
</evidence>